<feature type="coiled-coil region" evidence="1">
    <location>
        <begin position="153"/>
        <end position="205"/>
    </location>
</feature>
<proteinExistence type="predicted"/>
<reference evidence="3" key="1">
    <citation type="journal article" date="2006" name="PLoS Biol.">
        <title>Macronuclear genome sequence of the ciliate Tetrahymena thermophila, a model eukaryote.</title>
        <authorList>
            <person name="Eisen J.A."/>
            <person name="Coyne R.S."/>
            <person name="Wu M."/>
            <person name="Wu D."/>
            <person name="Thiagarajan M."/>
            <person name="Wortman J.R."/>
            <person name="Badger J.H."/>
            <person name="Ren Q."/>
            <person name="Amedeo P."/>
            <person name="Jones K.M."/>
            <person name="Tallon L.J."/>
            <person name="Delcher A.L."/>
            <person name="Salzberg S.L."/>
            <person name="Silva J.C."/>
            <person name="Haas B.J."/>
            <person name="Majoros W.H."/>
            <person name="Farzad M."/>
            <person name="Carlton J.M."/>
            <person name="Smith R.K. Jr."/>
            <person name="Garg J."/>
            <person name="Pearlman R.E."/>
            <person name="Karrer K.M."/>
            <person name="Sun L."/>
            <person name="Manning G."/>
            <person name="Elde N.C."/>
            <person name="Turkewitz A.P."/>
            <person name="Asai D.J."/>
            <person name="Wilkes D.E."/>
            <person name="Wang Y."/>
            <person name="Cai H."/>
            <person name="Collins K."/>
            <person name="Stewart B.A."/>
            <person name="Lee S.R."/>
            <person name="Wilamowska K."/>
            <person name="Weinberg Z."/>
            <person name="Ruzzo W.L."/>
            <person name="Wloga D."/>
            <person name="Gaertig J."/>
            <person name="Frankel J."/>
            <person name="Tsao C.-C."/>
            <person name="Gorovsky M.A."/>
            <person name="Keeling P.J."/>
            <person name="Waller R.F."/>
            <person name="Patron N.J."/>
            <person name="Cherry J.M."/>
            <person name="Stover N.A."/>
            <person name="Krieger C.J."/>
            <person name="del Toro C."/>
            <person name="Ryder H.F."/>
            <person name="Williamson S.C."/>
            <person name="Barbeau R.A."/>
            <person name="Hamilton E.P."/>
            <person name="Orias E."/>
        </authorList>
    </citation>
    <scope>NUCLEOTIDE SEQUENCE [LARGE SCALE GENOMIC DNA]</scope>
    <source>
        <strain evidence="3">SB210</strain>
    </source>
</reference>
<evidence type="ECO:0000256" key="1">
    <source>
        <dbReference type="SAM" id="Coils"/>
    </source>
</evidence>
<name>W7XG44_TETTS</name>
<evidence type="ECO:0000313" key="3">
    <source>
        <dbReference type="Proteomes" id="UP000009168"/>
    </source>
</evidence>
<dbReference type="GeneID" id="24437964"/>
<dbReference type="InParanoid" id="W7XG44"/>
<dbReference type="RefSeq" id="XP_012655681.1">
    <property type="nucleotide sequence ID" value="XM_012800227.1"/>
</dbReference>
<sequence>MIQQNNLSNISICQIHNQEILCVLNCYNSKILNPFLCIKCLSQHEVSGNQFILIQDVKNHNPKEILKNFPPLEKNVQEKIDGMKQRFENDYKNQMNKFFDFAQELQQQLKQYLDQLEKQINSHFEQIINKMDYLYAQYSILSQVEHLQNIVNLNDNEKKIAEMNMLLKSINEKKKDNSKKLLELFDELEQLVDQINDEKQMEIQQKAEQFIKSLDLYQIKNNDQNIQKSQNFYEKLNDKTNLKLSAKQISDNVLLDPKKLNQSNILLNNQPNLINNNNYIEIESTNNNYYDEHEIIGNIQFYESRDEDNIEITRTKNSIQIKNKANQDSKSYCKLELQKFKYKISFQYHPLHSGAKFQMGIVQNLQKHKLIEKQSKDTNVQKFELILDSQDKIFTLQNTYERQKQNLNIKINKKNQYLILQLNEKREQIQFTSFKQQRIG</sequence>
<dbReference type="EMBL" id="GG662443">
    <property type="protein sequence ID" value="EWS71794.1"/>
    <property type="molecule type" value="Genomic_DNA"/>
</dbReference>
<dbReference type="Proteomes" id="UP000009168">
    <property type="component" value="Unassembled WGS sequence"/>
</dbReference>
<accession>W7XG44</accession>
<protein>
    <submittedName>
        <fullName evidence="2">Uncharacterized protein</fullName>
    </submittedName>
</protein>
<gene>
    <name evidence="2" type="ORF">TTHERM_000241779</name>
</gene>
<dbReference type="KEGG" id="tet:TTHERM_000241779"/>
<organism evidence="2 3">
    <name type="scientific">Tetrahymena thermophila (strain SB210)</name>
    <dbReference type="NCBI Taxonomy" id="312017"/>
    <lineage>
        <taxon>Eukaryota</taxon>
        <taxon>Sar</taxon>
        <taxon>Alveolata</taxon>
        <taxon>Ciliophora</taxon>
        <taxon>Intramacronucleata</taxon>
        <taxon>Oligohymenophorea</taxon>
        <taxon>Hymenostomatida</taxon>
        <taxon>Tetrahymenina</taxon>
        <taxon>Tetrahymenidae</taxon>
        <taxon>Tetrahymena</taxon>
    </lineage>
</organism>
<keyword evidence="3" id="KW-1185">Reference proteome</keyword>
<dbReference type="AlphaFoldDB" id="W7XG44"/>
<evidence type="ECO:0000313" key="2">
    <source>
        <dbReference type="EMBL" id="EWS71794.1"/>
    </source>
</evidence>
<keyword evidence="1" id="KW-0175">Coiled coil</keyword>
<feature type="coiled-coil region" evidence="1">
    <location>
        <begin position="99"/>
        <end position="126"/>
    </location>
</feature>